<dbReference type="SMART" id="SM00891">
    <property type="entry name" value="ERCC4"/>
    <property type="match status" value="1"/>
</dbReference>
<sequence length="416" mass="47108">MSVLKRAHTWEISDSENESTENKPASLSVKLDQDTNSVCVADKSSISPPGGSSAERTSEVKKPGRRKRRTREELKEDREKRREEKERRKEQKLQAQQKRKEAAERINLLKPENVIKSLTIHIHAVLLQDVGCDVLLKTLDGLSWRSRIEDQGIHNSIRWTRQALQQGEEEYENGAVEEDQVLMVISQNDFHDIVTSHNKNTNKLAPTGEVKEEAESLLQHLSEYFNRASGKVVTILVTGQHQRGGSRDEDDVDSHFYHLETEELLVHLQLYWNVAVHFLYGWEEVTDHVIAVTKALSKRPYKALCGDPELGFCMEGSWSGGVRVDRDGRGLAQVWTRQIQQLNRVSVPTAIAVTTAYPSASLLLQAYEELPSEEECHRLLADLTVGGGVKERRVGPDVSGRIHRLLTSQNPHLLLD</sequence>
<dbReference type="OrthoDB" id="343092at2759"/>
<dbReference type="GO" id="GO:0003677">
    <property type="term" value="F:DNA binding"/>
    <property type="evidence" value="ECO:0007669"/>
    <property type="project" value="InterPro"/>
</dbReference>
<dbReference type="GO" id="GO:0048476">
    <property type="term" value="C:Holliday junction resolvase complex"/>
    <property type="evidence" value="ECO:0007669"/>
    <property type="project" value="InterPro"/>
</dbReference>
<dbReference type="AlphaFoldDB" id="A0A9W7T873"/>
<gene>
    <name evidence="9" type="ORF">IRJ41_012169</name>
</gene>
<comment type="subcellular location">
    <subcellularLocation>
        <location evidence="1">Nucleus</location>
    </subcellularLocation>
</comment>
<dbReference type="InterPro" id="IPR006166">
    <property type="entry name" value="ERCC4_domain"/>
</dbReference>
<feature type="domain" description="ERCC4" evidence="8">
    <location>
        <begin position="119"/>
        <end position="368"/>
    </location>
</feature>
<keyword evidence="10" id="KW-1185">Reference proteome</keyword>
<dbReference type="InterPro" id="IPR043087">
    <property type="entry name" value="Eme1_nucdom_sub2"/>
</dbReference>
<name>A0A9W7T873_TRIRA</name>
<dbReference type="GO" id="GO:0005634">
    <property type="term" value="C:nucleus"/>
    <property type="evidence" value="ECO:0007669"/>
    <property type="project" value="UniProtKB-SubCell"/>
</dbReference>
<dbReference type="InterPro" id="IPR047523">
    <property type="entry name" value="XPF_nuclease_EME2"/>
</dbReference>
<keyword evidence="6" id="KW-0539">Nucleus</keyword>
<dbReference type="CDD" id="cd20082">
    <property type="entry name" value="XPF_nuclease_EME2"/>
    <property type="match status" value="1"/>
</dbReference>
<dbReference type="GO" id="GO:0031297">
    <property type="term" value="P:replication fork processing"/>
    <property type="evidence" value="ECO:0007669"/>
    <property type="project" value="TreeGrafter"/>
</dbReference>
<evidence type="ECO:0000256" key="7">
    <source>
        <dbReference type="SAM" id="MobiDB-lite"/>
    </source>
</evidence>
<dbReference type="EMBL" id="JAFHDT010000023">
    <property type="protein sequence ID" value="KAI7792440.1"/>
    <property type="molecule type" value="Genomic_DNA"/>
</dbReference>
<dbReference type="InterPro" id="IPR042530">
    <property type="entry name" value="EME1/EME2_C"/>
</dbReference>
<keyword evidence="4" id="KW-0233">DNA recombination</keyword>
<feature type="compositionally biased region" description="Basic and acidic residues" evidence="7">
    <location>
        <begin position="70"/>
        <end position="101"/>
    </location>
</feature>
<dbReference type="Pfam" id="PF21292">
    <property type="entry name" value="EME1-MUS81_C"/>
    <property type="match status" value="1"/>
</dbReference>
<dbReference type="GO" id="GO:0008821">
    <property type="term" value="F:crossover junction DNA endonuclease activity"/>
    <property type="evidence" value="ECO:0007669"/>
    <property type="project" value="TreeGrafter"/>
</dbReference>
<evidence type="ECO:0000313" key="9">
    <source>
        <dbReference type="EMBL" id="KAI7792440.1"/>
    </source>
</evidence>
<evidence type="ECO:0000256" key="5">
    <source>
        <dbReference type="ARBA" id="ARBA00023204"/>
    </source>
</evidence>
<dbReference type="GO" id="GO:0031573">
    <property type="term" value="P:mitotic intra-S DNA damage checkpoint signaling"/>
    <property type="evidence" value="ECO:0007669"/>
    <property type="project" value="TreeGrafter"/>
</dbReference>
<evidence type="ECO:0000256" key="3">
    <source>
        <dbReference type="ARBA" id="ARBA00022763"/>
    </source>
</evidence>
<dbReference type="Gene3D" id="4.10.800.30">
    <property type="entry name" value="ERCC4, Mus81-Eme1 complex, nuclease domain, subdomain 2"/>
    <property type="match status" value="1"/>
</dbReference>
<dbReference type="InterPro" id="IPR043086">
    <property type="entry name" value="EME1_nucdom_sub1"/>
</dbReference>
<organism evidence="9 10">
    <name type="scientific">Triplophysa rosa</name>
    <name type="common">Cave loach</name>
    <dbReference type="NCBI Taxonomy" id="992332"/>
    <lineage>
        <taxon>Eukaryota</taxon>
        <taxon>Metazoa</taxon>
        <taxon>Chordata</taxon>
        <taxon>Craniata</taxon>
        <taxon>Vertebrata</taxon>
        <taxon>Euteleostomi</taxon>
        <taxon>Actinopterygii</taxon>
        <taxon>Neopterygii</taxon>
        <taxon>Teleostei</taxon>
        <taxon>Ostariophysi</taxon>
        <taxon>Cypriniformes</taxon>
        <taxon>Nemacheilidae</taxon>
        <taxon>Triplophysa</taxon>
    </lineage>
</organism>
<evidence type="ECO:0000256" key="1">
    <source>
        <dbReference type="ARBA" id="ARBA00004123"/>
    </source>
</evidence>
<keyword evidence="5" id="KW-0234">DNA repair</keyword>
<dbReference type="FunFam" id="1.10.150.670:FF:000002">
    <property type="entry name" value="Crossover junction endonuclease EME1"/>
    <property type="match status" value="1"/>
</dbReference>
<protein>
    <submittedName>
        <fullName evidence="9">Crossover junction endonuclease EME2</fullName>
    </submittedName>
</protein>
<keyword evidence="9" id="KW-0378">Hydrolase</keyword>
<evidence type="ECO:0000256" key="4">
    <source>
        <dbReference type="ARBA" id="ARBA00023172"/>
    </source>
</evidence>
<comment type="caution">
    <text evidence="9">The sequence shown here is derived from an EMBL/GenBank/DDBJ whole genome shotgun (WGS) entry which is preliminary data.</text>
</comment>
<dbReference type="Proteomes" id="UP001059041">
    <property type="component" value="Linkage Group LG23"/>
</dbReference>
<comment type="similarity">
    <text evidence="2">Belongs to the EME1/MMS4 family.</text>
</comment>
<keyword evidence="9" id="KW-0540">Nuclease</keyword>
<feature type="region of interest" description="Disordered" evidence="7">
    <location>
        <begin position="1"/>
        <end position="101"/>
    </location>
</feature>
<dbReference type="PANTHER" id="PTHR21077:SF6">
    <property type="entry name" value="CROSSOVER JUNCTION ENDONUCLEASE EME2-RELATED"/>
    <property type="match status" value="1"/>
</dbReference>
<evidence type="ECO:0000313" key="10">
    <source>
        <dbReference type="Proteomes" id="UP001059041"/>
    </source>
</evidence>
<dbReference type="Gene3D" id="1.10.150.670">
    <property type="entry name" value="Crossover junction endonuclease EME1, DNA-binding domain"/>
    <property type="match status" value="1"/>
</dbReference>
<dbReference type="Gene3D" id="3.40.1620.30">
    <property type="entry name" value="ERCC4, Mus81-Eme1 complex, nuclease domain, subdomain 1"/>
    <property type="match status" value="1"/>
</dbReference>
<dbReference type="GO" id="GO:0006302">
    <property type="term" value="P:double-strand break repair"/>
    <property type="evidence" value="ECO:0007669"/>
    <property type="project" value="TreeGrafter"/>
</dbReference>
<dbReference type="PANTHER" id="PTHR21077">
    <property type="entry name" value="EME1 PROTEIN"/>
    <property type="match status" value="1"/>
</dbReference>
<dbReference type="GO" id="GO:0000712">
    <property type="term" value="P:resolution of meiotic recombination intermediates"/>
    <property type="evidence" value="ECO:0007669"/>
    <property type="project" value="TreeGrafter"/>
</dbReference>
<keyword evidence="9" id="KW-0255">Endonuclease</keyword>
<evidence type="ECO:0000256" key="6">
    <source>
        <dbReference type="ARBA" id="ARBA00023242"/>
    </source>
</evidence>
<evidence type="ECO:0000256" key="2">
    <source>
        <dbReference type="ARBA" id="ARBA00005313"/>
    </source>
</evidence>
<reference evidence="9" key="1">
    <citation type="submission" date="2021-02" db="EMBL/GenBank/DDBJ databases">
        <title>Comparative genomics reveals that relaxation of natural selection precedes convergent phenotypic evolution of cavefish.</title>
        <authorList>
            <person name="Peng Z."/>
        </authorList>
    </citation>
    <scope>NUCLEOTIDE SEQUENCE</scope>
    <source>
        <tissue evidence="9">Muscle</tissue>
    </source>
</reference>
<accession>A0A9W7T873</accession>
<evidence type="ECO:0000259" key="8">
    <source>
        <dbReference type="SMART" id="SM00891"/>
    </source>
</evidence>
<proteinExistence type="inferred from homology"/>
<keyword evidence="3" id="KW-0227">DNA damage</keyword>
<dbReference type="InterPro" id="IPR033310">
    <property type="entry name" value="Mms4/EME1/EME2"/>
</dbReference>